<name>H2CD80_9LEPT</name>
<dbReference type="Proteomes" id="UP000005737">
    <property type="component" value="Unassembled WGS sequence"/>
</dbReference>
<dbReference type="AlphaFoldDB" id="H2CD80"/>
<dbReference type="HOGENOM" id="CLU_148534_0_0_12"/>
<organism evidence="1 2">
    <name type="scientific">Leptonema illini DSM 21528</name>
    <dbReference type="NCBI Taxonomy" id="929563"/>
    <lineage>
        <taxon>Bacteria</taxon>
        <taxon>Pseudomonadati</taxon>
        <taxon>Spirochaetota</taxon>
        <taxon>Spirochaetia</taxon>
        <taxon>Leptospirales</taxon>
        <taxon>Leptospiraceae</taxon>
        <taxon>Leptonema</taxon>
    </lineage>
</organism>
<gene>
    <name evidence="1" type="ORF">Lepil_2887</name>
</gene>
<proteinExistence type="predicted"/>
<dbReference type="STRING" id="183.GCA_002009735_00436"/>
<dbReference type="EMBL" id="JH597773">
    <property type="protein sequence ID" value="EHQ07556.1"/>
    <property type="molecule type" value="Genomic_DNA"/>
</dbReference>
<evidence type="ECO:0000313" key="1">
    <source>
        <dbReference type="EMBL" id="EHQ07556.1"/>
    </source>
</evidence>
<evidence type="ECO:0000313" key="2">
    <source>
        <dbReference type="Proteomes" id="UP000005737"/>
    </source>
</evidence>
<reference evidence="1 2" key="1">
    <citation type="submission" date="2011-10" db="EMBL/GenBank/DDBJ databases">
        <title>The Improved High-Quality Draft genome of Leptonema illini DSM 21528.</title>
        <authorList>
            <consortium name="US DOE Joint Genome Institute (JGI-PGF)"/>
            <person name="Lucas S."/>
            <person name="Copeland A."/>
            <person name="Lapidus A."/>
            <person name="Glavina del Rio T."/>
            <person name="Dalin E."/>
            <person name="Tice H."/>
            <person name="Bruce D."/>
            <person name="Goodwin L."/>
            <person name="Pitluck S."/>
            <person name="Peters L."/>
            <person name="Mikhailova N."/>
            <person name="Held B."/>
            <person name="Kyrpides N."/>
            <person name="Mavromatis K."/>
            <person name="Ivanova N."/>
            <person name="Markowitz V."/>
            <person name="Cheng J.-F."/>
            <person name="Hugenholtz P."/>
            <person name="Woyke T."/>
            <person name="Wu D."/>
            <person name="Gronow S."/>
            <person name="Wellnitz S."/>
            <person name="Brambilla E.-M."/>
            <person name="Klenk H.-P."/>
            <person name="Eisen J.A."/>
        </authorList>
    </citation>
    <scope>NUCLEOTIDE SEQUENCE [LARGE SCALE GENOMIC DNA]</scope>
    <source>
        <strain evidence="1 2">DSM 21528</strain>
    </source>
</reference>
<protein>
    <submittedName>
        <fullName evidence="1">Uncharacterized protein</fullName>
    </submittedName>
</protein>
<dbReference type="RefSeq" id="WP_002773539.1">
    <property type="nucleotide sequence ID" value="NZ_JH597773.1"/>
</dbReference>
<accession>H2CD80</accession>
<keyword evidence="2" id="KW-1185">Reference proteome</keyword>
<sequence>MRRQSSNPRRRLCDQSNYGADYLNGLAERVRYTGSAHHKKNPVEYGFSRMEPRPEKSICDVNRRLAPREAASLLKAGIQMCMMSEPDGTGFPKFIWAVNNEGEVFEAKTDRNGSGCYHGYPLDSEDEMSIVVQAEWRRRCQ</sequence>